<feature type="transmembrane region" description="Helical" evidence="1">
    <location>
        <begin position="48"/>
        <end position="67"/>
    </location>
</feature>
<proteinExistence type="predicted"/>
<accession>A0A517DTA7</accession>
<protein>
    <submittedName>
        <fullName evidence="2">Uncharacterized protein</fullName>
    </submittedName>
</protein>
<name>A0A517DTA7_9FIRM</name>
<dbReference type="KEGG" id="sted:SPTER_19080"/>
<dbReference type="Proteomes" id="UP000320776">
    <property type="component" value="Chromosome"/>
</dbReference>
<dbReference type="OrthoDB" id="1682519at2"/>
<keyword evidence="1" id="KW-1133">Transmembrane helix</keyword>
<evidence type="ECO:0000256" key="1">
    <source>
        <dbReference type="SAM" id="Phobius"/>
    </source>
</evidence>
<keyword evidence="1" id="KW-0472">Membrane</keyword>
<keyword evidence="3" id="KW-1185">Reference proteome</keyword>
<dbReference type="EMBL" id="CP036259">
    <property type="protein sequence ID" value="QDR80579.1"/>
    <property type="molecule type" value="Genomic_DNA"/>
</dbReference>
<feature type="transmembrane region" description="Helical" evidence="1">
    <location>
        <begin position="74"/>
        <end position="93"/>
    </location>
</feature>
<reference evidence="2 3" key="1">
    <citation type="submission" date="2019-02" db="EMBL/GenBank/DDBJ databases">
        <title>Closed genome of Sporomusa termitida DSM 4440.</title>
        <authorList>
            <person name="Poehlein A."/>
            <person name="Daniel R."/>
        </authorList>
    </citation>
    <scope>NUCLEOTIDE SEQUENCE [LARGE SCALE GENOMIC DNA]</scope>
    <source>
        <strain evidence="2 3">DSM 4440</strain>
    </source>
</reference>
<evidence type="ECO:0000313" key="2">
    <source>
        <dbReference type="EMBL" id="QDR80579.1"/>
    </source>
</evidence>
<evidence type="ECO:0000313" key="3">
    <source>
        <dbReference type="Proteomes" id="UP000320776"/>
    </source>
</evidence>
<keyword evidence="1" id="KW-0812">Transmembrane</keyword>
<gene>
    <name evidence="2" type="ORF">SPTER_19080</name>
</gene>
<feature type="transmembrane region" description="Helical" evidence="1">
    <location>
        <begin position="99"/>
        <end position="116"/>
    </location>
</feature>
<dbReference type="AlphaFoldDB" id="A0A517DTA7"/>
<dbReference type="RefSeq" id="WP_144350171.1">
    <property type="nucleotide sequence ID" value="NZ_CP036259.1"/>
</dbReference>
<feature type="transmembrane region" description="Helical" evidence="1">
    <location>
        <begin position="15"/>
        <end position="36"/>
    </location>
</feature>
<organism evidence="2 3">
    <name type="scientific">Sporomusa termitida</name>
    <dbReference type="NCBI Taxonomy" id="2377"/>
    <lineage>
        <taxon>Bacteria</taxon>
        <taxon>Bacillati</taxon>
        <taxon>Bacillota</taxon>
        <taxon>Negativicutes</taxon>
        <taxon>Selenomonadales</taxon>
        <taxon>Sporomusaceae</taxon>
        <taxon>Sporomusa</taxon>
    </lineage>
</organism>
<sequence>MLERPRWWSFLHPDLTARLLLVIGFLLVVAIGYAFGVYDGAAQGNLPAAFNASVALLLYAVPAIGLLKLKRWARIVELILSFIFVIIGFIVMFGYNMTMGVMIIVPHGLIGMYLLSDDCRRAFGLISKA</sequence>